<dbReference type="GO" id="GO:0006310">
    <property type="term" value="P:DNA recombination"/>
    <property type="evidence" value="ECO:0007669"/>
    <property type="project" value="UniProtKB-KW"/>
</dbReference>
<dbReference type="RefSeq" id="WP_306780587.1">
    <property type="nucleotide sequence ID" value="NZ_JAJCJK010000004.1"/>
</dbReference>
<dbReference type="InterPro" id="IPR050090">
    <property type="entry name" value="Tyrosine_recombinase_XerCD"/>
</dbReference>
<gene>
    <name evidence="3" type="ORF">LIZ56_03745</name>
</gene>
<dbReference type="InterPro" id="IPR011010">
    <property type="entry name" value="DNA_brk_join_enz"/>
</dbReference>
<evidence type="ECO:0000256" key="1">
    <source>
        <dbReference type="ARBA" id="ARBA00023172"/>
    </source>
</evidence>
<evidence type="ECO:0000313" key="3">
    <source>
        <dbReference type="EMBL" id="MCB6937526.1"/>
    </source>
</evidence>
<dbReference type="InterPro" id="IPR002104">
    <property type="entry name" value="Integrase_catalytic"/>
</dbReference>
<accession>A0AAW4UCJ7</accession>
<proteinExistence type="predicted"/>
<protein>
    <submittedName>
        <fullName evidence="3">Tyrosine-type recombinase/integrase</fullName>
    </submittedName>
</protein>
<dbReference type="Gene3D" id="1.10.443.10">
    <property type="entry name" value="Intergrase catalytic core"/>
    <property type="match status" value="1"/>
</dbReference>
<sequence length="195" mass="22255">MAGKTTTACTHEQYETIIKTLYEGIGDCIQPNPRIATILVIEANVGLRIGDTLSLRRSSFIKTPSGHAFNIVEHKTGKIRRFKVQEQVYNFLLEYADSEGIEGDDLIFPIGVRAVQKHLKKVCDWLGPEYEDISTHSFRKYFGTEIYYKNGKDIELVRRLYQHSSAAVTARYLGVTDEKIEQALDSHVDIIYRPK</sequence>
<dbReference type="EMBL" id="JAJCJK010000004">
    <property type="protein sequence ID" value="MCB6937526.1"/>
    <property type="molecule type" value="Genomic_DNA"/>
</dbReference>
<dbReference type="PROSITE" id="PS51898">
    <property type="entry name" value="TYR_RECOMBINASE"/>
    <property type="match status" value="1"/>
</dbReference>
<feature type="domain" description="Tyr recombinase" evidence="2">
    <location>
        <begin position="4"/>
        <end position="185"/>
    </location>
</feature>
<evidence type="ECO:0000259" key="2">
    <source>
        <dbReference type="PROSITE" id="PS51898"/>
    </source>
</evidence>
<dbReference type="GO" id="GO:0015074">
    <property type="term" value="P:DNA integration"/>
    <property type="evidence" value="ECO:0007669"/>
    <property type="project" value="InterPro"/>
</dbReference>
<dbReference type="Proteomes" id="UP001197684">
    <property type="component" value="Unassembled WGS sequence"/>
</dbReference>
<evidence type="ECO:0000313" key="4">
    <source>
        <dbReference type="Proteomes" id="UP001197684"/>
    </source>
</evidence>
<dbReference type="GO" id="GO:0003677">
    <property type="term" value="F:DNA binding"/>
    <property type="evidence" value="ECO:0007669"/>
    <property type="project" value="InterPro"/>
</dbReference>
<organism evidence="3 4">
    <name type="scientific">Agathobacter rectalis</name>
    <dbReference type="NCBI Taxonomy" id="39491"/>
    <lineage>
        <taxon>Bacteria</taxon>
        <taxon>Bacillati</taxon>
        <taxon>Bacillota</taxon>
        <taxon>Clostridia</taxon>
        <taxon>Lachnospirales</taxon>
        <taxon>Lachnospiraceae</taxon>
        <taxon>Agathobacter</taxon>
    </lineage>
</organism>
<reference evidence="3" key="1">
    <citation type="submission" date="2021-10" db="EMBL/GenBank/DDBJ databases">
        <title>Collection of gut derived symbiotic bacterial strains cultured from healthy donors.</title>
        <authorList>
            <person name="Lin H."/>
            <person name="Littmann E."/>
            <person name="Kohout C."/>
            <person name="Pamer E.G."/>
        </authorList>
    </citation>
    <scope>NUCLEOTIDE SEQUENCE</scope>
    <source>
        <strain evidence="3">DFI.9.42</strain>
    </source>
</reference>
<comment type="caution">
    <text evidence="3">The sequence shown here is derived from an EMBL/GenBank/DDBJ whole genome shotgun (WGS) entry which is preliminary data.</text>
</comment>
<dbReference type="PANTHER" id="PTHR30349">
    <property type="entry name" value="PHAGE INTEGRASE-RELATED"/>
    <property type="match status" value="1"/>
</dbReference>
<dbReference type="PANTHER" id="PTHR30349:SF82">
    <property type="entry name" value="INTEGRASE_RECOMBINASE YOEC-RELATED"/>
    <property type="match status" value="1"/>
</dbReference>
<dbReference type="AlphaFoldDB" id="A0AAW4UCJ7"/>
<dbReference type="InterPro" id="IPR013762">
    <property type="entry name" value="Integrase-like_cat_sf"/>
</dbReference>
<name>A0AAW4UCJ7_9FIRM</name>
<keyword evidence="1" id="KW-0233">DNA recombination</keyword>
<dbReference type="SUPFAM" id="SSF56349">
    <property type="entry name" value="DNA breaking-rejoining enzymes"/>
    <property type="match status" value="1"/>
</dbReference>
<dbReference type="Pfam" id="PF00589">
    <property type="entry name" value="Phage_integrase"/>
    <property type="match status" value="1"/>
</dbReference>